<dbReference type="STRING" id="1842727.RD110_23505"/>
<dbReference type="Pfam" id="PF00156">
    <property type="entry name" value="Pribosyltran"/>
    <property type="match status" value="1"/>
</dbReference>
<keyword evidence="3" id="KW-0808">Transferase</keyword>
<evidence type="ECO:0000256" key="1">
    <source>
        <dbReference type="ARBA" id="ARBA00008007"/>
    </source>
</evidence>
<dbReference type="InterPro" id="IPR029057">
    <property type="entry name" value="PRTase-like"/>
</dbReference>
<dbReference type="RefSeq" id="WP_076202486.1">
    <property type="nucleotide sequence ID" value="NZ_CP019236.1"/>
</dbReference>
<comment type="similarity">
    <text evidence="1">Belongs to the ComF/GntX family.</text>
</comment>
<accession>A0A1P8K1B3</accession>
<dbReference type="InterPro" id="IPR051910">
    <property type="entry name" value="ComF/GntX_DNA_util-trans"/>
</dbReference>
<dbReference type="Proteomes" id="UP000186609">
    <property type="component" value="Chromosome"/>
</dbReference>
<reference evidence="3 4" key="1">
    <citation type="submission" date="2017-01" db="EMBL/GenBank/DDBJ databases">
        <authorList>
            <person name="Mah S.A."/>
            <person name="Swanson W.J."/>
            <person name="Moy G.W."/>
            <person name="Vacquier V.D."/>
        </authorList>
    </citation>
    <scope>NUCLEOTIDE SEQUENCE [LARGE SCALE GENOMIC DNA]</scope>
    <source>
        <strain evidence="3 4">DCY110</strain>
    </source>
</reference>
<feature type="domain" description="Phosphoribosyltransferase" evidence="2">
    <location>
        <begin position="199"/>
        <end position="247"/>
    </location>
</feature>
<dbReference type="Gene3D" id="3.40.50.2020">
    <property type="match status" value="1"/>
</dbReference>
<evidence type="ECO:0000259" key="2">
    <source>
        <dbReference type="Pfam" id="PF00156"/>
    </source>
</evidence>
<dbReference type="GO" id="GO:0016757">
    <property type="term" value="F:glycosyltransferase activity"/>
    <property type="evidence" value="ECO:0007669"/>
    <property type="project" value="UniProtKB-KW"/>
</dbReference>
<protein>
    <submittedName>
        <fullName evidence="3">Phosphoribosyltransferase</fullName>
    </submittedName>
</protein>
<keyword evidence="4" id="KW-1185">Reference proteome</keyword>
<keyword evidence="3" id="KW-0328">Glycosyltransferase</keyword>
<dbReference type="InterPro" id="IPR000836">
    <property type="entry name" value="PRTase_dom"/>
</dbReference>
<sequence length="248" mass="26935">MQFAPRLAVQTLHALRRLARTGAAWPSQCAICRAWPARPVCEACVQRFGQPRPRCRTCALALPAASTGAAQCGSCLRHPPPLDACFAAVDYAYPWSGCIAAFKFRDEVGWAHALADLMRHSPWTEPTLEVADLVLPMPLSSGRLRERGYNQALELSRCLAPHKLDAHLLLRVRDTPPQRDLSRAERQRNVRGAFVLDPLRASVARGKRVVLVDDVMTSGASLFAAALAVREGGAASVSALVLARTPAD</sequence>
<dbReference type="PANTHER" id="PTHR47505">
    <property type="entry name" value="DNA UTILIZATION PROTEIN YHGH"/>
    <property type="match status" value="1"/>
</dbReference>
<dbReference type="CDD" id="cd06223">
    <property type="entry name" value="PRTases_typeI"/>
    <property type="match status" value="1"/>
</dbReference>
<dbReference type="OrthoDB" id="9793412at2"/>
<proteinExistence type="inferred from homology"/>
<dbReference type="SUPFAM" id="SSF53271">
    <property type="entry name" value="PRTase-like"/>
    <property type="match status" value="1"/>
</dbReference>
<dbReference type="PANTHER" id="PTHR47505:SF1">
    <property type="entry name" value="DNA UTILIZATION PROTEIN YHGH"/>
    <property type="match status" value="1"/>
</dbReference>
<name>A0A1P8K1B3_9BURK</name>
<dbReference type="KEGG" id="rhy:RD110_23505"/>
<dbReference type="EMBL" id="CP019236">
    <property type="protein sequence ID" value="APW39798.1"/>
    <property type="molecule type" value="Genomic_DNA"/>
</dbReference>
<organism evidence="3 4">
    <name type="scientific">Rhodoferax koreensis</name>
    <dbReference type="NCBI Taxonomy" id="1842727"/>
    <lineage>
        <taxon>Bacteria</taxon>
        <taxon>Pseudomonadati</taxon>
        <taxon>Pseudomonadota</taxon>
        <taxon>Betaproteobacteria</taxon>
        <taxon>Burkholderiales</taxon>
        <taxon>Comamonadaceae</taxon>
        <taxon>Rhodoferax</taxon>
    </lineage>
</organism>
<dbReference type="AlphaFoldDB" id="A0A1P8K1B3"/>
<evidence type="ECO:0000313" key="3">
    <source>
        <dbReference type="EMBL" id="APW39798.1"/>
    </source>
</evidence>
<gene>
    <name evidence="3" type="ORF">RD110_23505</name>
</gene>
<evidence type="ECO:0000313" key="4">
    <source>
        <dbReference type="Proteomes" id="UP000186609"/>
    </source>
</evidence>